<evidence type="ECO:0000256" key="4">
    <source>
        <dbReference type="ARBA" id="ARBA00023163"/>
    </source>
</evidence>
<reference evidence="7" key="1">
    <citation type="journal article" date="2019" name="Int. J. Syst. Evol. Microbiol.">
        <title>The Global Catalogue of Microorganisms (GCM) 10K type strain sequencing project: providing services to taxonomists for standard genome sequencing and annotation.</title>
        <authorList>
            <consortium name="The Broad Institute Genomics Platform"/>
            <consortium name="The Broad Institute Genome Sequencing Center for Infectious Disease"/>
            <person name="Wu L."/>
            <person name="Ma J."/>
        </authorList>
    </citation>
    <scope>NUCLEOTIDE SEQUENCE [LARGE SCALE GENOMIC DNA]</scope>
    <source>
        <strain evidence="7">JCM 13249</strain>
    </source>
</reference>
<dbReference type="Proteomes" id="UP001500655">
    <property type="component" value="Unassembled WGS sequence"/>
</dbReference>
<accession>A0ABP4WWA0</accession>
<organism evidence="6 7">
    <name type="scientific">Luedemannella helvata</name>
    <dbReference type="NCBI Taxonomy" id="349315"/>
    <lineage>
        <taxon>Bacteria</taxon>
        <taxon>Bacillati</taxon>
        <taxon>Actinomycetota</taxon>
        <taxon>Actinomycetes</taxon>
        <taxon>Micromonosporales</taxon>
        <taxon>Micromonosporaceae</taxon>
        <taxon>Luedemannella</taxon>
    </lineage>
</organism>
<dbReference type="InterPro" id="IPR000847">
    <property type="entry name" value="LysR_HTH_N"/>
</dbReference>
<evidence type="ECO:0000313" key="7">
    <source>
        <dbReference type="Proteomes" id="UP001500655"/>
    </source>
</evidence>
<dbReference type="Gene3D" id="1.10.10.10">
    <property type="entry name" value="Winged helix-like DNA-binding domain superfamily/Winged helix DNA-binding domain"/>
    <property type="match status" value="1"/>
</dbReference>
<dbReference type="Pfam" id="PF00126">
    <property type="entry name" value="HTH_1"/>
    <property type="match status" value="1"/>
</dbReference>
<keyword evidence="3" id="KW-0238">DNA-binding</keyword>
<evidence type="ECO:0000256" key="1">
    <source>
        <dbReference type="ARBA" id="ARBA00009437"/>
    </source>
</evidence>
<dbReference type="Pfam" id="PF03466">
    <property type="entry name" value="LysR_substrate"/>
    <property type="match status" value="1"/>
</dbReference>
<gene>
    <name evidence="6" type="ORF">GCM10009681_37870</name>
</gene>
<keyword evidence="7" id="KW-1185">Reference proteome</keyword>
<dbReference type="InterPro" id="IPR036388">
    <property type="entry name" value="WH-like_DNA-bd_sf"/>
</dbReference>
<dbReference type="Gene3D" id="3.40.190.10">
    <property type="entry name" value="Periplasmic binding protein-like II"/>
    <property type="match status" value="2"/>
</dbReference>
<keyword evidence="4" id="KW-0804">Transcription</keyword>
<feature type="domain" description="HTH lysR-type" evidence="5">
    <location>
        <begin position="7"/>
        <end position="59"/>
    </location>
</feature>
<evidence type="ECO:0000256" key="2">
    <source>
        <dbReference type="ARBA" id="ARBA00023015"/>
    </source>
</evidence>
<protein>
    <submittedName>
        <fullName evidence="6">LysR family transcriptional regulator</fullName>
    </submittedName>
</protein>
<comment type="caution">
    <text evidence="6">The sequence shown here is derived from an EMBL/GenBank/DDBJ whole genome shotgun (WGS) entry which is preliminary data.</text>
</comment>
<proteinExistence type="inferred from homology"/>
<dbReference type="InterPro" id="IPR036390">
    <property type="entry name" value="WH_DNA-bd_sf"/>
</dbReference>
<sequence length="318" mass="34170">MLDIWTLRVLVEVADQGSFTGAAEKLSMTQPAVSRQIAGMERRVGVSLFRRVPRGVRPTTAGEVAVEQARDILARVNALEARLGSFTDLATGHLRMSAFPSANTWLMPEAIRRMSRAYPGLTLSLVRTGPGEALAAVRDGTVDLALLTEWELYPDLVAAKHDATQTTRPIETIEGVELVALLDEELLVGLPATHRLADQPRVRLRDLRDEVWVEGGFPDCLGPLPQLAGALGGPPRIGFFCEDWNGKQALVAAGAAVTLVPTLARSAVRRGVVLKPTSPRLPTRRLLAATTAPPFRMPAATAMLSVLTTIAARNAARG</sequence>
<dbReference type="PANTHER" id="PTHR30346">
    <property type="entry name" value="TRANSCRIPTIONAL DUAL REGULATOR HCAR-RELATED"/>
    <property type="match status" value="1"/>
</dbReference>
<comment type="similarity">
    <text evidence="1">Belongs to the LysR transcriptional regulatory family.</text>
</comment>
<name>A0ABP4WWA0_9ACTN</name>
<dbReference type="SUPFAM" id="SSF53850">
    <property type="entry name" value="Periplasmic binding protein-like II"/>
    <property type="match status" value="1"/>
</dbReference>
<dbReference type="PANTHER" id="PTHR30346:SF29">
    <property type="entry name" value="LYSR SUBSTRATE-BINDING"/>
    <property type="match status" value="1"/>
</dbReference>
<evidence type="ECO:0000256" key="3">
    <source>
        <dbReference type="ARBA" id="ARBA00023125"/>
    </source>
</evidence>
<dbReference type="PRINTS" id="PR00039">
    <property type="entry name" value="HTHLYSR"/>
</dbReference>
<keyword evidence="2" id="KW-0805">Transcription regulation</keyword>
<dbReference type="EMBL" id="BAAALS010000018">
    <property type="protein sequence ID" value="GAA1763223.1"/>
    <property type="molecule type" value="Genomic_DNA"/>
</dbReference>
<evidence type="ECO:0000259" key="5">
    <source>
        <dbReference type="PROSITE" id="PS50931"/>
    </source>
</evidence>
<dbReference type="PROSITE" id="PS50931">
    <property type="entry name" value="HTH_LYSR"/>
    <property type="match status" value="1"/>
</dbReference>
<evidence type="ECO:0000313" key="6">
    <source>
        <dbReference type="EMBL" id="GAA1763223.1"/>
    </source>
</evidence>
<dbReference type="SUPFAM" id="SSF46785">
    <property type="entry name" value="Winged helix' DNA-binding domain"/>
    <property type="match status" value="1"/>
</dbReference>
<dbReference type="InterPro" id="IPR005119">
    <property type="entry name" value="LysR_subst-bd"/>
</dbReference>
<dbReference type="RefSeq" id="WP_344083447.1">
    <property type="nucleotide sequence ID" value="NZ_BAAALS010000018.1"/>
</dbReference>